<organism evidence="1 2">
    <name type="scientific">Anthostomella pinea</name>
    <dbReference type="NCBI Taxonomy" id="933095"/>
    <lineage>
        <taxon>Eukaryota</taxon>
        <taxon>Fungi</taxon>
        <taxon>Dikarya</taxon>
        <taxon>Ascomycota</taxon>
        <taxon>Pezizomycotina</taxon>
        <taxon>Sordariomycetes</taxon>
        <taxon>Xylariomycetidae</taxon>
        <taxon>Xylariales</taxon>
        <taxon>Xylariaceae</taxon>
        <taxon>Anthostomella</taxon>
    </lineage>
</organism>
<reference evidence="1" key="1">
    <citation type="submission" date="2023-10" db="EMBL/GenBank/DDBJ databases">
        <authorList>
            <person name="Hackl T."/>
        </authorList>
    </citation>
    <scope>NUCLEOTIDE SEQUENCE</scope>
</reference>
<dbReference type="Proteomes" id="UP001295740">
    <property type="component" value="Unassembled WGS sequence"/>
</dbReference>
<sequence>MATRSTTEPERAAAEAARVRKEEIAEMINKAMEKVDWSEVLPWEEMISDVTTPIVKAQDKQNQKLEEFITNLKDGLESSDKKHSARFEQLKLTIESDKLAKKEIDDQVVQMMNLQGQILPLLEANGIKKAQPTQQDDAFPFSTVPSDDFKNERLANGRLNLQRLPYNSSFKNLQEKRVKSAWNEAVLQDEADTF</sequence>
<proteinExistence type="predicted"/>
<accession>A0AAI8VQ97</accession>
<evidence type="ECO:0000313" key="2">
    <source>
        <dbReference type="Proteomes" id="UP001295740"/>
    </source>
</evidence>
<name>A0AAI8VQ97_9PEZI</name>
<gene>
    <name evidence="1" type="ORF">KHLLAP_LOCUS9090</name>
</gene>
<dbReference type="EMBL" id="CAUWAG010000012">
    <property type="protein sequence ID" value="CAJ2508622.1"/>
    <property type="molecule type" value="Genomic_DNA"/>
</dbReference>
<evidence type="ECO:0000313" key="1">
    <source>
        <dbReference type="EMBL" id="CAJ2508622.1"/>
    </source>
</evidence>
<keyword evidence="2" id="KW-1185">Reference proteome</keyword>
<comment type="caution">
    <text evidence="1">The sequence shown here is derived from an EMBL/GenBank/DDBJ whole genome shotgun (WGS) entry which is preliminary data.</text>
</comment>
<protein>
    <submittedName>
        <fullName evidence="1">Uu.00g136480.m01.CDS01</fullName>
    </submittedName>
</protein>
<dbReference type="AlphaFoldDB" id="A0AAI8VQ97"/>